<dbReference type="OrthoDB" id="10040649at2759"/>
<dbReference type="EMBL" id="OB660501">
    <property type="protein sequence ID" value="CAD7225101.1"/>
    <property type="molecule type" value="Genomic_DNA"/>
</dbReference>
<evidence type="ECO:0000313" key="2">
    <source>
        <dbReference type="EMBL" id="CAD7225101.1"/>
    </source>
</evidence>
<name>A0A7R8W5A2_9CRUS</name>
<proteinExistence type="predicted"/>
<feature type="region of interest" description="Disordered" evidence="1">
    <location>
        <begin position="1"/>
        <end position="35"/>
    </location>
</feature>
<dbReference type="PANTHER" id="PTHR39072:SF2">
    <property type="match status" value="1"/>
</dbReference>
<accession>A0A7R8W5A2</accession>
<protein>
    <submittedName>
        <fullName evidence="2">Uncharacterized protein</fullName>
    </submittedName>
</protein>
<gene>
    <name evidence="2" type="ORF">CTOB1V02_LOCUS3048</name>
</gene>
<organism evidence="2">
    <name type="scientific">Cyprideis torosa</name>
    <dbReference type="NCBI Taxonomy" id="163714"/>
    <lineage>
        <taxon>Eukaryota</taxon>
        <taxon>Metazoa</taxon>
        <taxon>Ecdysozoa</taxon>
        <taxon>Arthropoda</taxon>
        <taxon>Crustacea</taxon>
        <taxon>Oligostraca</taxon>
        <taxon>Ostracoda</taxon>
        <taxon>Podocopa</taxon>
        <taxon>Podocopida</taxon>
        <taxon>Cytherocopina</taxon>
        <taxon>Cytheroidea</taxon>
        <taxon>Cytherideidae</taxon>
        <taxon>Cyprideis</taxon>
    </lineage>
</organism>
<evidence type="ECO:0000256" key="1">
    <source>
        <dbReference type="SAM" id="MobiDB-lite"/>
    </source>
</evidence>
<sequence length="340" mass="37451">MLGDRNLANRNSIDDQAAATGNPSGATTGNPSGTSLTHVPYGLNLRLRKLIRLSVAAAETATSCVQPCRHWSLVDNRGRQLKFGDFGLKLKKFQNGAEVIIKDRKAARSSGFPAGLTTVMDFMGVSLPYRKPEFQNFLRSARPEFETKTYYTTVTYYTQPTDGGDIQSRTEVISNVVTQEVGGIYIDPSPTTGQSAQVTVTEGTEDLADFYDVHTLVTKFTYYNTLFLESEPVVLSSTETVANVATVARLPGSSDSVVIPSGEATKTYLNRYIFYKTVTEDNQEKIFSKEEVITQVVVTRVEDVESIEPTPIDEGVSKTFFTTFTYLTTALMDGETIVNR</sequence>
<dbReference type="AlphaFoldDB" id="A0A7R8W5A2"/>
<dbReference type="PANTHER" id="PTHR39072">
    <property type="entry name" value="RE48511P"/>
    <property type="match status" value="1"/>
</dbReference>
<feature type="compositionally biased region" description="Polar residues" evidence="1">
    <location>
        <begin position="19"/>
        <end position="35"/>
    </location>
</feature>
<reference evidence="2" key="1">
    <citation type="submission" date="2020-11" db="EMBL/GenBank/DDBJ databases">
        <authorList>
            <person name="Tran Van P."/>
        </authorList>
    </citation>
    <scope>NUCLEOTIDE SEQUENCE</scope>
</reference>